<feature type="compositionally biased region" description="Polar residues" evidence="1">
    <location>
        <begin position="163"/>
        <end position="194"/>
    </location>
</feature>
<keyword evidence="3" id="KW-1185">Reference proteome</keyword>
<name>A0ABR3UPT6_9PLEO</name>
<accession>A0ABR3UPT6</accession>
<feature type="region of interest" description="Disordered" evidence="1">
    <location>
        <begin position="41"/>
        <end position="101"/>
    </location>
</feature>
<organism evidence="2 3">
    <name type="scientific">Alternaria dauci</name>
    <dbReference type="NCBI Taxonomy" id="48095"/>
    <lineage>
        <taxon>Eukaryota</taxon>
        <taxon>Fungi</taxon>
        <taxon>Dikarya</taxon>
        <taxon>Ascomycota</taxon>
        <taxon>Pezizomycotina</taxon>
        <taxon>Dothideomycetes</taxon>
        <taxon>Pleosporomycetidae</taxon>
        <taxon>Pleosporales</taxon>
        <taxon>Pleosporineae</taxon>
        <taxon>Pleosporaceae</taxon>
        <taxon>Alternaria</taxon>
        <taxon>Alternaria sect. Porri</taxon>
    </lineage>
</organism>
<evidence type="ECO:0000256" key="1">
    <source>
        <dbReference type="SAM" id="MobiDB-lite"/>
    </source>
</evidence>
<evidence type="ECO:0000313" key="2">
    <source>
        <dbReference type="EMBL" id="KAL1798050.1"/>
    </source>
</evidence>
<feature type="compositionally biased region" description="Acidic residues" evidence="1">
    <location>
        <begin position="360"/>
        <end position="377"/>
    </location>
</feature>
<dbReference type="RefSeq" id="XP_069308634.1">
    <property type="nucleotide sequence ID" value="XM_069450884.1"/>
</dbReference>
<gene>
    <name evidence="2" type="ORF">ACET3X_004656</name>
</gene>
<feature type="compositionally biased region" description="Polar residues" evidence="1">
    <location>
        <begin position="245"/>
        <end position="263"/>
    </location>
</feature>
<dbReference type="EMBL" id="JBHGVX010000003">
    <property type="protein sequence ID" value="KAL1798050.1"/>
    <property type="molecule type" value="Genomic_DNA"/>
</dbReference>
<evidence type="ECO:0000313" key="3">
    <source>
        <dbReference type="Proteomes" id="UP001578633"/>
    </source>
</evidence>
<feature type="compositionally biased region" description="Basic and acidic residues" evidence="1">
    <location>
        <begin position="197"/>
        <end position="215"/>
    </location>
</feature>
<protein>
    <submittedName>
        <fullName evidence="2">Uncharacterized protein</fullName>
    </submittedName>
</protein>
<proteinExistence type="predicted"/>
<dbReference type="Proteomes" id="UP001578633">
    <property type="component" value="Chromosome 3"/>
</dbReference>
<sequence>MKACRLLLNALPSWAVHVKFPTIQQMKESIEKNVSYKTATGANTQGTNTASQGNDSNGAAVDAGSTVPRIVNRQTMTKKQQADAAAAETGNPGSSSANTLQGGSAETAILVSSQGTMQQPGTNLSQLNGFAASFSPAAHSSGDLVQANMSRYFPSMSNTNATFPSEGASSGSIFQTPQRPSSIAPASQTYTPIGSSVHRDVSPRKKTKVGEDNSETRIPGLHHTGSFGVDDDYASPDYGRRRVPGSTSPTKTAPVGSTQTTEPVRSIGRPKPSTIRPIGSGSQRLEDAVSTQRGRSDAAATVGLGPIGRSVRQASFAPGHEDNSDMMSEASADMDIGDGSSSEDGSDEEDAGSEDKESGEVDDSVLGDEDEDMDSDTDTVKGGNDSDDEDVAVSGDMGKGKAKA</sequence>
<comment type="caution">
    <text evidence="2">The sequence shown here is derived from an EMBL/GenBank/DDBJ whole genome shotgun (WGS) entry which is preliminary data.</text>
</comment>
<dbReference type="GeneID" id="96084978"/>
<feature type="compositionally biased region" description="Polar residues" evidence="1">
    <location>
        <begin position="91"/>
        <end position="101"/>
    </location>
</feature>
<feature type="region of interest" description="Disordered" evidence="1">
    <location>
        <begin position="163"/>
        <end position="404"/>
    </location>
</feature>
<feature type="compositionally biased region" description="Low complexity" evidence="1">
    <location>
        <begin position="41"/>
        <end position="50"/>
    </location>
</feature>
<reference evidence="2 3" key="1">
    <citation type="submission" date="2024-09" db="EMBL/GenBank/DDBJ databases">
        <title>T2T genomes of carrot and Alternaria dauci and their utility for understanding host-pathogen interaction during carrot leaf blight disease.</title>
        <authorList>
            <person name="Liu W."/>
            <person name="Xu S."/>
            <person name="Ou C."/>
            <person name="Liu X."/>
            <person name="Zhuang F."/>
            <person name="Deng X.W."/>
        </authorList>
    </citation>
    <scope>NUCLEOTIDE SEQUENCE [LARGE SCALE GENOMIC DNA]</scope>
    <source>
        <strain evidence="2 3">A2016</strain>
    </source>
</reference>